<keyword evidence="4" id="KW-0547">Nucleotide-binding</keyword>
<gene>
    <name evidence="10" type="ORF">PPRIM_AZ9-3.1.T0200175</name>
</gene>
<dbReference type="InterPro" id="IPR000719">
    <property type="entry name" value="Prot_kinase_dom"/>
</dbReference>
<name>A0A8S1KFY5_PARPR</name>
<evidence type="ECO:0000313" key="11">
    <source>
        <dbReference type="Proteomes" id="UP000688137"/>
    </source>
</evidence>
<dbReference type="InterPro" id="IPR050660">
    <property type="entry name" value="NEK_Ser/Thr_kinase"/>
</dbReference>
<dbReference type="PANTHER" id="PTHR43671:SF98">
    <property type="entry name" value="SERINE_THREONINE-PROTEIN KINASE NEK11"/>
    <property type="match status" value="1"/>
</dbReference>
<dbReference type="InterPro" id="IPR020635">
    <property type="entry name" value="Tyr_kinase_cat_dom"/>
</dbReference>
<keyword evidence="3" id="KW-0808">Transferase</keyword>
<evidence type="ECO:0000256" key="3">
    <source>
        <dbReference type="ARBA" id="ARBA00022679"/>
    </source>
</evidence>
<dbReference type="PROSITE" id="PS00109">
    <property type="entry name" value="PROTEIN_KINASE_TYR"/>
    <property type="match status" value="1"/>
</dbReference>
<evidence type="ECO:0000313" key="10">
    <source>
        <dbReference type="EMBL" id="CAD8053133.1"/>
    </source>
</evidence>
<proteinExistence type="predicted"/>
<comment type="catalytic activity">
    <reaction evidence="7">
        <text>L-threonyl-[protein] + ATP = O-phospho-L-threonyl-[protein] + ADP + H(+)</text>
        <dbReference type="Rhea" id="RHEA:46608"/>
        <dbReference type="Rhea" id="RHEA-COMP:11060"/>
        <dbReference type="Rhea" id="RHEA-COMP:11605"/>
        <dbReference type="ChEBI" id="CHEBI:15378"/>
        <dbReference type="ChEBI" id="CHEBI:30013"/>
        <dbReference type="ChEBI" id="CHEBI:30616"/>
        <dbReference type="ChEBI" id="CHEBI:61977"/>
        <dbReference type="ChEBI" id="CHEBI:456216"/>
        <dbReference type="EC" id="2.7.11.1"/>
    </reaction>
</comment>
<dbReference type="PANTHER" id="PTHR43671">
    <property type="entry name" value="SERINE/THREONINE-PROTEIN KINASE NEK"/>
    <property type="match status" value="1"/>
</dbReference>
<dbReference type="AlphaFoldDB" id="A0A8S1KFY5"/>
<dbReference type="EMBL" id="CAJJDM010000017">
    <property type="protein sequence ID" value="CAD8053133.1"/>
    <property type="molecule type" value="Genomic_DNA"/>
</dbReference>
<comment type="catalytic activity">
    <reaction evidence="8">
        <text>L-seryl-[protein] + ATP = O-phospho-L-seryl-[protein] + ADP + H(+)</text>
        <dbReference type="Rhea" id="RHEA:17989"/>
        <dbReference type="Rhea" id="RHEA-COMP:9863"/>
        <dbReference type="Rhea" id="RHEA-COMP:11604"/>
        <dbReference type="ChEBI" id="CHEBI:15378"/>
        <dbReference type="ChEBI" id="CHEBI:29999"/>
        <dbReference type="ChEBI" id="CHEBI:30616"/>
        <dbReference type="ChEBI" id="CHEBI:83421"/>
        <dbReference type="ChEBI" id="CHEBI:456216"/>
        <dbReference type="EC" id="2.7.11.1"/>
    </reaction>
</comment>
<protein>
    <recommendedName>
        <fullName evidence="1">non-specific serine/threonine protein kinase</fullName>
        <ecNumber evidence="1">2.7.11.1</ecNumber>
    </recommendedName>
</protein>
<accession>A0A8S1KFY5</accession>
<sequence length="654" mass="76771">MQQHKVIQGNTQILYTTTQPYFQGTKYKLFITSECNYVVKIYDVGQDKYLNTELQAVHLFKDNECSNIVKSYEGELQPNKKVIVFEKAEVLQNILKDSQEGFVEPQVLKILLDLSKALQHSHSLGITHRDIRPENILIGLEKQANYGILTLIKEEIEMNTFEHVRAPEQKDFSQRLPITTKVDIYAFGKLMYYMISKVRYDQNPNWEGNALWGVYSSKLQNLIKQLLIINPKDRISAEQIEQYINTIITQYNGISQNIHLRSQSTNEIQNREIITSNKELDKCHSFEFKDLQQPQQSSLSTRLVKLVSKVAQKTDFWVAACLEEVDAAPCQKYFRYLHFKAWQKKQIIPKFYEKVSNRLQLHSVIVTFKTLQLIHNYVNKGPQEAIAVKHSIYFPNAILERIKNFQEQNQMEISKDKFRSQFFTNFLYKYSIILLEKYFEGNYAMIPFFNSMNGIQKQKLSIAIFNNMMNLWKQLLNFTSNIQLQEQNLINLQLGLALTMADKIYNILCTFTHIFYALKQSTNYISEQPTNNNEVKQAFLKLQDDYWNNFQQTTSFFTVCKRIPQFQQLIPDPSKNLVEILKNVPLFQSKRGDFNFNDFLSYSMSIDGIKLSQSYGEIMINQVIEYDEEETVEIKPKYKKQNFNTIKAVISYQI</sequence>
<dbReference type="PROSITE" id="PS50011">
    <property type="entry name" value="PROTEIN_KINASE_DOM"/>
    <property type="match status" value="1"/>
</dbReference>
<evidence type="ECO:0000256" key="7">
    <source>
        <dbReference type="ARBA" id="ARBA00047899"/>
    </source>
</evidence>
<keyword evidence="5" id="KW-0418">Kinase</keyword>
<reference evidence="10" key="1">
    <citation type="submission" date="2021-01" db="EMBL/GenBank/DDBJ databases">
        <authorList>
            <consortium name="Genoscope - CEA"/>
            <person name="William W."/>
        </authorList>
    </citation>
    <scope>NUCLEOTIDE SEQUENCE</scope>
</reference>
<dbReference type="EC" id="2.7.11.1" evidence="1"/>
<keyword evidence="11" id="KW-1185">Reference proteome</keyword>
<dbReference type="SMART" id="SM00219">
    <property type="entry name" value="TyrKc"/>
    <property type="match status" value="1"/>
</dbReference>
<dbReference type="GO" id="GO:0005524">
    <property type="term" value="F:ATP binding"/>
    <property type="evidence" value="ECO:0007669"/>
    <property type="project" value="UniProtKB-KW"/>
</dbReference>
<evidence type="ECO:0000256" key="8">
    <source>
        <dbReference type="ARBA" id="ARBA00048679"/>
    </source>
</evidence>
<evidence type="ECO:0000259" key="9">
    <source>
        <dbReference type="PROSITE" id="PS50011"/>
    </source>
</evidence>
<dbReference type="Proteomes" id="UP000688137">
    <property type="component" value="Unassembled WGS sequence"/>
</dbReference>
<evidence type="ECO:0000256" key="6">
    <source>
        <dbReference type="ARBA" id="ARBA00022840"/>
    </source>
</evidence>
<evidence type="ECO:0000256" key="2">
    <source>
        <dbReference type="ARBA" id="ARBA00022527"/>
    </source>
</evidence>
<evidence type="ECO:0000256" key="1">
    <source>
        <dbReference type="ARBA" id="ARBA00012513"/>
    </source>
</evidence>
<dbReference type="Pfam" id="PF00069">
    <property type="entry name" value="Pkinase"/>
    <property type="match status" value="1"/>
</dbReference>
<organism evidence="10 11">
    <name type="scientific">Paramecium primaurelia</name>
    <dbReference type="NCBI Taxonomy" id="5886"/>
    <lineage>
        <taxon>Eukaryota</taxon>
        <taxon>Sar</taxon>
        <taxon>Alveolata</taxon>
        <taxon>Ciliophora</taxon>
        <taxon>Intramacronucleata</taxon>
        <taxon>Oligohymenophorea</taxon>
        <taxon>Peniculida</taxon>
        <taxon>Parameciidae</taxon>
        <taxon>Paramecium</taxon>
    </lineage>
</organism>
<keyword evidence="6" id="KW-0067">ATP-binding</keyword>
<evidence type="ECO:0000256" key="5">
    <source>
        <dbReference type="ARBA" id="ARBA00022777"/>
    </source>
</evidence>
<dbReference type="InterPro" id="IPR008266">
    <property type="entry name" value="Tyr_kinase_AS"/>
</dbReference>
<keyword evidence="2" id="KW-0723">Serine/threonine-protein kinase</keyword>
<evidence type="ECO:0000256" key="4">
    <source>
        <dbReference type="ARBA" id="ARBA00022741"/>
    </source>
</evidence>
<dbReference type="GO" id="GO:0004713">
    <property type="term" value="F:protein tyrosine kinase activity"/>
    <property type="evidence" value="ECO:0007669"/>
    <property type="project" value="InterPro"/>
</dbReference>
<dbReference type="GO" id="GO:0004674">
    <property type="term" value="F:protein serine/threonine kinase activity"/>
    <property type="evidence" value="ECO:0007669"/>
    <property type="project" value="UniProtKB-KW"/>
</dbReference>
<feature type="domain" description="Protein kinase" evidence="9">
    <location>
        <begin position="15"/>
        <end position="244"/>
    </location>
</feature>
<comment type="caution">
    <text evidence="10">The sequence shown here is derived from an EMBL/GenBank/DDBJ whole genome shotgun (WGS) entry which is preliminary data.</text>
</comment>